<dbReference type="Proteomes" id="UP000051870">
    <property type="component" value="Unassembled WGS sequence"/>
</dbReference>
<accession>A0A0N7M8I1</accession>
<organism evidence="1 2">
    <name type="scientific">Shimia thalassica</name>
    <dbReference type="NCBI Taxonomy" id="1715693"/>
    <lineage>
        <taxon>Bacteria</taxon>
        <taxon>Pseudomonadati</taxon>
        <taxon>Pseudomonadota</taxon>
        <taxon>Alphaproteobacteria</taxon>
        <taxon>Rhodobacterales</taxon>
        <taxon>Roseobacteraceae</taxon>
    </lineage>
</organism>
<sequence length="56" mass="6251">MILGGLFCLPERDSTFRLALANQAEGMQMFVVSCCQRARRHPALRASASEQNQRSP</sequence>
<proteinExistence type="predicted"/>
<keyword evidence="2" id="KW-1185">Reference proteome</keyword>
<dbReference type="AlphaFoldDB" id="A0A0N7M8I1"/>
<dbReference type="EMBL" id="CYTW01000001">
    <property type="protein sequence ID" value="CUJ87961.1"/>
    <property type="molecule type" value="Genomic_DNA"/>
</dbReference>
<gene>
    <name evidence="1" type="ORF">PH7735_00845</name>
</gene>
<evidence type="ECO:0000313" key="1">
    <source>
        <dbReference type="EMBL" id="CUJ87961.1"/>
    </source>
</evidence>
<name>A0A0N7M8I1_9RHOB</name>
<evidence type="ECO:0000313" key="2">
    <source>
        <dbReference type="Proteomes" id="UP000051870"/>
    </source>
</evidence>
<protein>
    <submittedName>
        <fullName evidence="1">Uncharacterized protein</fullName>
    </submittedName>
</protein>
<reference evidence="2" key="1">
    <citation type="submission" date="2015-09" db="EMBL/GenBank/DDBJ databases">
        <authorList>
            <person name="Rodrigo-Torres Lidia"/>
            <person name="Arahal R.David."/>
        </authorList>
    </citation>
    <scope>NUCLEOTIDE SEQUENCE [LARGE SCALE GENOMIC DNA]</scope>
    <source>
        <strain evidence="2">CECT 7735</strain>
    </source>
</reference>